<evidence type="ECO:0000313" key="4">
    <source>
        <dbReference type="EMBL" id="PPK68498.1"/>
    </source>
</evidence>
<comment type="caution">
    <text evidence="4">The sequence shown here is derived from an EMBL/GenBank/DDBJ whole genome shotgun (WGS) entry which is preliminary data.</text>
</comment>
<evidence type="ECO:0000259" key="3">
    <source>
        <dbReference type="Pfam" id="PF06722"/>
    </source>
</evidence>
<dbReference type="EMBL" id="PTIX01000005">
    <property type="protein sequence ID" value="PPK68498.1"/>
    <property type="molecule type" value="Genomic_DNA"/>
</dbReference>
<dbReference type="OrthoDB" id="6620093at2"/>
<keyword evidence="2 4" id="KW-0808">Transferase</keyword>
<dbReference type="AlphaFoldDB" id="A0A2S6GTB8"/>
<dbReference type="PANTHER" id="PTHR48050">
    <property type="entry name" value="STEROL 3-BETA-GLUCOSYLTRANSFERASE"/>
    <property type="match status" value="1"/>
</dbReference>
<dbReference type="NCBIfam" id="TIGR01426">
    <property type="entry name" value="MGT"/>
    <property type="match status" value="1"/>
</dbReference>
<organism evidence="4 5">
    <name type="scientific">Actinokineospora auranticolor</name>
    <dbReference type="NCBI Taxonomy" id="155976"/>
    <lineage>
        <taxon>Bacteria</taxon>
        <taxon>Bacillati</taxon>
        <taxon>Actinomycetota</taxon>
        <taxon>Actinomycetes</taxon>
        <taxon>Pseudonocardiales</taxon>
        <taxon>Pseudonocardiaceae</taxon>
        <taxon>Actinokineospora</taxon>
    </lineage>
</organism>
<evidence type="ECO:0000256" key="1">
    <source>
        <dbReference type="ARBA" id="ARBA00009995"/>
    </source>
</evidence>
<comment type="similarity">
    <text evidence="1">Belongs to the UDP-glycosyltransferase family.</text>
</comment>
<gene>
    <name evidence="4" type="ORF">CLV40_105227</name>
</gene>
<evidence type="ECO:0000313" key="5">
    <source>
        <dbReference type="Proteomes" id="UP000239203"/>
    </source>
</evidence>
<reference evidence="4 5" key="1">
    <citation type="submission" date="2018-02" db="EMBL/GenBank/DDBJ databases">
        <title>Genomic Encyclopedia of Archaeal and Bacterial Type Strains, Phase II (KMG-II): from individual species to whole genera.</title>
        <authorList>
            <person name="Goeker M."/>
        </authorList>
    </citation>
    <scope>NUCLEOTIDE SEQUENCE [LARGE SCALE GENOMIC DNA]</scope>
    <source>
        <strain evidence="4 5">YU 961-1</strain>
    </source>
</reference>
<dbReference type="GO" id="GO:0017000">
    <property type="term" value="P:antibiotic biosynthetic process"/>
    <property type="evidence" value="ECO:0007669"/>
    <property type="project" value="UniProtKB-ARBA"/>
</dbReference>
<dbReference type="SUPFAM" id="SSF53756">
    <property type="entry name" value="UDP-Glycosyltransferase/glycogen phosphorylase"/>
    <property type="match status" value="1"/>
</dbReference>
<keyword evidence="5" id="KW-1185">Reference proteome</keyword>
<dbReference type="InterPro" id="IPR010610">
    <property type="entry name" value="EryCIII-like_C"/>
</dbReference>
<dbReference type="InterPro" id="IPR002213">
    <property type="entry name" value="UDP_glucos_trans"/>
</dbReference>
<dbReference type="RefSeq" id="WP_104478958.1">
    <property type="nucleotide sequence ID" value="NZ_CP154825.1"/>
</dbReference>
<proteinExistence type="inferred from homology"/>
<sequence length="403" mass="42465">MPSGRIAIVAVTSPSHIYPWLALVDELAARGHRVSVSAGESVRGLFDRVVAERSTVEFVAHPSLLPDPATGASGIGAIPVDAGEVMQVFLREAMIQLPRLTAHFDTPPDLVLCDPGAMAGQVLARRHGVPAVTLAIMPMVWSEPDTEPDAEVLAGLGSADSAARYYELADAWLADNGITGGAHALQGQPDGTLSLVPRAMQPGAERAPESVRFVGPCLARERLDDRSWTPPADGRRVVLVSLGNSFNDRPDFYRTCVEAFADTDWHVVLVAGKHAATLDAPAHVRVYERVPQLIVLEHASAFVTHAGMGGCVEALWYGVPMVAIPQGVDQFGNAARVAELGVGTHLPAAEVTADALRQAVDQVSADPVVAERLAAARAELRAGGGVSEAANTVESYLTATVSR</sequence>
<protein>
    <submittedName>
        <fullName evidence="4">MGT family glycosyltransferase</fullName>
    </submittedName>
</protein>
<feature type="domain" description="Erythromycin biosynthesis protein CIII-like C-terminal" evidence="3">
    <location>
        <begin position="258"/>
        <end position="382"/>
    </location>
</feature>
<dbReference type="Gene3D" id="3.40.50.2000">
    <property type="entry name" value="Glycogen Phosphorylase B"/>
    <property type="match status" value="2"/>
</dbReference>
<dbReference type="InterPro" id="IPR006326">
    <property type="entry name" value="UDPGT_MGT-like"/>
</dbReference>
<dbReference type="CDD" id="cd03784">
    <property type="entry name" value="GT1_Gtf-like"/>
    <property type="match status" value="1"/>
</dbReference>
<dbReference type="GO" id="GO:0016758">
    <property type="term" value="F:hexosyltransferase activity"/>
    <property type="evidence" value="ECO:0007669"/>
    <property type="project" value="InterPro"/>
</dbReference>
<accession>A0A2S6GTB8</accession>
<name>A0A2S6GTB8_9PSEU</name>
<dbReference type="Proteomes" id="UP000239203">
    <property type="component" value="Unassembled WGS sequence"/>
</dbReference>
<evidence type="ECO:0000256" key="2">
    <source>
        <dbReference type="ARBA" id="ARBA00022679"/>
    </source>
</evidence>
<dbReference type="PANTHER" id="PTHR48050:SF13">
    <property type="entry name" value="STEROL 3-BETA-GLUCOSYLTRANSFERASE UGT80A2"/>
    <property type="match status" value="1"/>
</dbReference>
<dbReference type="GO" id="GO:0008194">
    <property type="term" value="F:UDP-glycosyltransferase activity"/>
    <property type="evidence" value="ECO:0007669"/>
    <property type="project" value="InterPro"/>
</dbReference>
<dbReference type="Pfam" id="PF06722">
    <property type="entry name" value="EryCIII-like_C"/>
    <property type="match status" value="1"/>
</dbReference>
<dbReference type="FunFam" id="3.40.50.2000:FF:000072">
    <property type="entry name" value="Glycosyl transferase"/>
    <property type="match status" value="1"/>
</dbReference>
<dbReference type="InterPro" id="IPR050426">
    <property type="entry name" value="Glycosyltransferase_28"/>
</dbReference>